<evidence type="ECO:0000313" key="4">
    <source>
        <dbReference type="EMBL" id="KAF5355988.1"/>
    </source>
</evidence>
<feature type="chain" id="PRO_5034396621" evidence="3">
    <location>
        <begin position="23"/>
        <end position="542"/>
    </location>
</feature>
<accession>A0A8H5DB16</accession>
<keyword evidence="5" id="KW-1185">Reference proteome</keyword>
<keyword evidence="2" id="KW-0812">Transmembrane</keyword>
<feature type="compositionally biased region" description="Polar residues" evidence="1">
    <location>
        <begin position="203"/>
        <end position="215"/>
    </location>
</feature>
<gene>
    <name evidence="4" type="ORF">D9756_004125</name>
</gene>
<protein>
    <submittedName>
        <fullName evidence="4">Uncharacterized protein</fullName>
    </submittedName>
</protein>
<dbReference type="EMBL" id="JAACJO010000007">
    <property type="protein sequence ID" value="KAF5355988.1"/>
    <property type="molecule type" value="Genomic_DNA"/>
</dbReference>
<feature type="region of interest" description="Disordered" evidence="1">
    <location>
        <begin position="386"/>
        <end position="542"/>
    </location>
</feature>
<feature type="transmembrane region" description="Helical" evidence="2">
    <location>
        <begin position="263"/>
        <end position="285"/>
    </location>
</feature>
<dbReference type="AlphaFoldDB" id="A0A8H5DB16"/>
<evidence type="ECO:0000256" key="1">
    <source>
        <dbReference type="SAM" id="MobiDB-lite"/>
    </source>
</evidence>
<reference evidence="4 5" key="1">
    <citation type="journal article" date="2020" name="ISME J.">
        <title>Uncovering the hidden diversity of litter-decomposition mechanisms in mushroom-forming fungi.</title>
        <authorList>
            <person name="Floudas D."/>
            <person name="Bentzer J."/>
            <person name="Ahren D."/>
            <person name="Johansson T."/>
            <person name="Persson P."/>
            <person name="Tunlid A."/>
        </authorList>
    </citation>
    <scope>NUCLEOTIDE SEQUENCE [LARGE SCALE GENOMIC DNA]</scope>
    <source>
        <strain evidence="4 5">CBS 146.42</strain>
    </source>
</reference>
<evidence type="ECO:0000256" key="2">
    <source>
        <dbReference type="SAM" id="Phobius"/>
    </source>
</evidence>
<evidence type="ECO:0000256" key="3">
    <source>
        <dbReference type="SAM" id="SignalP"/>
    </source>
</evidence>
<dbReference type="PANTHER" id="PTHR37487">
    <property type="entry name" value="CHROMOSOME 1, WHOLE GENOME SHOTGUN SEQUENCE"/>
    <property type="match status" value="1"/>
</dbReference>
<organism evidence="4 5">
    <name type="scientific">Leucocoprinus leucothites</name>
    <dbReference type="NCBI Taxonomy" id="201217"/>
    <lineage>
        <taxon>Eukaryota</taxon>
        <taxon>Fungi</taxon>
        <taxon>Dikarya</taxon>
        <taxon>Basidiomycota</taxon>
        <taxon>Agaricomycotina</taxon>
        <taxon>Agaricomycetes</taxon>
        <taxon>Agaricomycetidae</taxon>
        <taxon>Agaricales</taxon>
        <taxon>Agaricineae</taxon>
        <taxon>Agaricaceae</taxon>
        <taxon>Leucocoprinus</taxon>
    </lineage>
</organism>
<keyword evidence="2" id="KW-1133">Transmembrane helix</keyword>
<feature type="compositionally biased region" description="Low complexity" evidence="1">
    <location>
        <begin position="473"/>
        <end position="493"/>
    </location>
</feature>
<proteinExistence type="predicted"/>
<comment type="caution">
    <text evidence="4">The sequence shown here is derived from an EMBL/GenBank/DDBJ whole genome shotgun (WGS) entry which is preliminary data.</text>
</comment>
<feature type="compositionally biased region" description="Low complexity" evidence="1">
    <location>
        <begin position="403"/>
        <end position="417"/>
    </location>
</feature>
<dbReference type="OrthoDB" id="2591431at2759"/>
<feature type="compositionally biased region" description="Low complexity" evidence="1">
    <location>
        <begin position="226"/>
        <end position="255"/>
    </location>
</feature>
<sequence length="542" mass="57080">MFWIPTLFRVFVFTFLFIRAHGFDFVVSPPTQCGSQRFTWVGGTPPFYALILPPDGTMRNISIPTSAWNQTDRSGDFSTVLPLAQGKMVVFSMGDAIGETTGGVSEVMTVGAPAAGTSSCNTTDPGPAFFFSVNSALLQCKNYPFSLFTGAVLPISVLVTVPHSESFIIHPPNNNDPFNWQANLTAGTRVLFTMSDAQGRPGGTSSLTTVQSSDDSSCAHPPPSSASPTRTPSPTGTAPATNTGGSGNNTGNNNHKGSNHTGLIIGVAVGGAVALIIVIALIYCFSKRKGGSFVVPQKRIDLTEPGPDSSSYLLPPGGPEPVHHPPPATFPPYRDTITPFTAGPSGVPPTTMYNNGFSVPSAQPLDSNLTMGTPMVAGIYGAAAGAGAAHSSQPPMTAKQREALQAQQRQQQYYQQQQHHHHQEYLDPYETGGNPPAASHSAYNPTASSRQTAQSDMLSQFGAASSSNFSSTVGPSTFSSGQSSSSKQRVSSTSPPPQPRVIVHRDIEDELIELPPMYSEAREPIHGMSPANAPQSGKGGMR</sequence>
<dbReference type="Proteomes" id="UP000559027">
    <property type="component" value="Unassembled WGS sequence"/>
</dbReference>
<name>A0A8H5DB16_9AGAR</name>
<keyword evidence="3" id="KW-0732">Signal</keyword>
<keyword evidence="2" id="KW-0472">Membrane</keyword>
<feature type="signal peptide" evidence="3">
    <location>
        <begin position="1"/>
        <end position="22"/>
    </location>
</feature>
<feature type="compositionally biased region" description="Polar residues" evidence="1">
    <location>
        <begin position="441"/>
        <end position="472"/>
    </location>
</feature>
<feature type="region of interest" description="Disordered" evidence="1">
    <location>
        <begin position="195"/>
        <end position="255"/>
    </location>
</feature>
<evidence type="ECO:0000313" key="5">
    <source>
        <dbReference type="Proteomes" id="UP000559027"/>
    </source>
</evidence>
<dbReference type="PANTHER" id="PTHR37487:SF3">
    <property type="entry name" value="CLEAVAGE_POLYADENYLATION SPECIFICITY FACTOR A SUBUNIT N-TERMINAL DOMAIN-CONTAINING PROTEIN"/>
    <property type="match status" value="1"/>
</dbReference>